<keyword evidence="5" id="KW-1185">Reference proteome</keyword>
<comment type="caution">
    <text evidence="4">The sequence shown here is derived from an EMBL/GenBank/DDBJ whole genome shotgun (WGS) entry which is preliminary data.</text>
</comment>
<dbReference type="Pfam" id="PF19040">
    <property type="entry name" value="SGNH"/>
    <property type="match status" value="1"/>
</dbReference>
<feature type="transmembrane region" description="Helical" evidence="1">
    <location>
        <begin position="278"/>
        <end position="297"/>
    </location>
</feature>
<evidence type="ECO:0000313" key="5">
    <source>
        <dbReference type="Proteomes" id="UP001265550"/>
    </source>
</evidence>
<dbReference type="PANTHER" id="PTHR23028:SF53">
    <property type="entry name" value="ACYL_TRANSF_3 DOMAIN-CONTAINING PROTEIN"/>
    <property type="match status" value="1"/>
</dbReference>
<feature type="transmembrane region" description="Helical" evidence="1">
    <location>
        <begin position="35"/>
        <end position="57"/>
    </location>
</feature>
<dbReference type="Pfam" id="PF01757">
    <property type="entry name" value="Acyl_transf_3"/>
    <property type="match status" value="1"/>
</dbReference>
<dbReference type="InterPro" id="IPR002656">
    <property type="entry name" value="Acyl_transf_3_dom"/>
</dbReference>
<feature type="transmembrane region" description="Helical" evidence="1">
    <location>
        <begin position="137"/>
        <end position="161"/>
    </location>
</feature>
<feature type="transmembrane region" description="Helical" evidence="1">
    <location>
        <begin position="347"/>
        <end position="368"/>
    </location>
</feature>
<sequence>MTQAHAMTYRPEIDGLRAIAVLAVVLYHFGLPGLAGGFVGVDIFFVISGFLIGGILWDEWTRTQRVALSQFFLRRIRRLAPAFFAMTTVTAVFAYFVLLPFEFREFGKQLIAATVWLSNVQFFRESGYFDIGADSKILLHTWSLAVEEQFYLVLPLTMLLLRKSRRNLLGVLIATWVISLAACIALTPVAPTATFFLFPFRAWELLSGVLLAIWGREAGTQWRFNAILSWVGILLLACALTLIRPGTQFPGWQAMLPVAGTVLILLNGRHANTVNAVLASRIPVFIGLISYSLYLWHWPVLTLSTYWRGAYANGLEAAAWLALAVVLAVAAWAGVERPIRRSLSTPVLVTGFVALFALSVGAGLWAYLTNGAQNRFSAAARVHIEASNGFFMDWSRCSIASSGSLQDLDVCTVGPPGPPQVLFWGDSHLRAMMGGVGQAAIDTHTPGLIVWHAGCPPLFGVAKKESAATPAQDQKCIADTEKMRKAVTEMKDIRRIVLVGRWTYYATGKGTGLDAHNQIELSAAPASPLQGEPASALYASAWRLTVAELKPHFDEVFVLRQVPEMPGYGARDIARRIVHRGAGPADIQDALTVSNDVLQARVAAAEAPLNALAKEGLITLIDTWPTLCTPDCAVVHDGQSYYFDNNHLSNSGALALRGLLQPAMTGRRPP</sequence>
<evidence type="ECO:0000259" key="3">
    <source>
        <dbReference type="Pfam" id="PF19040"/>
    </source>
</evidence>
<feature type="transmembrane region" description="Helical" evidence="1">
    <location>
        <begin position="317"/>
        <end position="335"/>
    </location>
</feature>
<feature type="domain" description="Acyltransferase 3" evidence="2">
    <location>
        <begin position="11"/>
        <end position="330"/>
    </location>
</feature>
<feature type="transmembrane region" description="Helical" evidence="1">
    <location>
        <begin position="195"/>
        <end position="214"/>
    </location>
</feature>
<dbReference type="PANTHER" id="PTHR23028">
    <property type="entry name" value="ACETYLTRANSFERASE"/>
    <property type="match status" value="1"/>
</dbReference>
<dbReference type="InterPro" id="IPR050879">
    <property type="entry name" value="Acyltransferase_3"/>
</dbReference>
<evidence type="ECO:0000259" key="2">
    <source>
        <dbReference type="Pfam" id="PF01757"/>
    </source>
</evidence>
<evidence type="ECO:0000313" key="4">
    <source>
        <dbReference type="EMBL" id="MDR7092363.1"/>
    </source>
</evidence>
<protein>
    <submittedName>
        <fullName evidence="4">Peptidoglycan/LPS O-acetylase OafA/YrhL</fullName>
    </submittedName>
</protein>
<feature type="transmembrane region" description="Helical" evidence="1">
    <location>
        <begin position="249"/>
        <end position="266"/>
    </location>
</feature>
<organism evidence="4 5">
    <name type="scientific">Hydrogenophaga laconesensis</name>
    <dbReference type="NCBI Taxonomy" id="1805971"/>
    <lineage>
        <taxon>Bacteria</taxon>
        <taxon>Pseudomonadati</taxon>
        <taxon>Pseudomonadota</taxon>
        <taxon>Betaproteobacteria</taxon>
        <taxon>Burkholderiales</taxon>
        <taxon>Comamonadaceae</taxon>
        <taxon>Hydrogenophaga</taxon>
    </lineage>
</organism>
<feature type="transmembrane region" description="Helical" evidence="1">
    <location>
        <begin position="168"/>
        <end position="189"/>
    </location>
</feature>
<name>A0ABU1V4V6_9BURK</name>
<feature type="domain" description="SGNH" evidence="3">
    <location>
        <begin position="396"/>
        <end position="661"/>
    </location>
</feature>
<keyword evidence="1" id="KW-0472">Membrane</keyword>
<gene>
    <name evidence="4" type="ORF">J2X09_000086</name>
</gene>
<feature type="transmembrane region" description="Helical" evidence="1">
    <location>
        <begin position="226"/>
        <end position="243"/>
    </location>
</feature>
<accession>A0ABU1V4V6</accession>
<feature type="transmembrane region" description="Helical" evidence="1">
    <location>
        <begin position="78"/>
        <end position="98"/>
    </location>
</feature>
<keyword evidence="1" id="KW-1133">Transmembrane helix</keyword>
<dbReference type="RefSeq" id="WP_204731384.1">
    <property type="nucleotide sequence ID" value="NZ_JAVDWE010000001.1"/>
</dbReference>
<reference evidence="4 5" key="1">
    <citation type="submission" date="2023-07" db="EMBL/GenBank/DDBJ databases">
        <title>Sorghum-associated microbial communities from plants grown in Nebraska, USA.</title>
        <authorList>
            <person name="Schachtman D."/>
        </authorList>
    </citation>
    <scope>NUCLEOTIDE SEQUENCE [LARGE SCALE GENOMIC DNA]</scope>
    <source>
        <strain evidence="4 5">BE240</strain>
    </source>
</reference>
<dbReference type="EMBL" id="JAVDWE010000001">
    <property type="protein sequence ID" value="MDR7092363.1"/>
    <property type="molecule type" value="Genomic_DNA"/>
</dbReference>
<evidence type="ECO:0000256" key="1">
    <source>
        <dbReference type="SAM" id="Phobius"/>
    </source>
</evidence>
<proteinExistence type="predicted"/>
<keyword evidence="1" id="KW-0812">Transmembrane</keyword>
<dbReference type="Proteomes" id="UP001265550">
    <property type="component" value="Unassembled WGS sequence"/>
</dbReference>
<dbReference type="InterPro" id="IPR043968">
    <property type="entry name" value="SGNH"/>
</dbReference>
<feature type="transmembrane region" description="Helical" evidence="1">
    <location>
        <begin position="12"/>
        <end position="29"/>
    </location>
</feature>